<feature type="transmembrane region" description="Helical" evidence="6">
    <location>
        <begin position="6"/>
        <end position="24"/>
    </location>
</feature>
<evidence type="ECO:0000259" key="7">
    <source>
        <dbReference type="Pfam" id="PF00482"/>
    </source>
</evidence>
<dbReference type="Pfam" id="PF00482">
    <property type="entry name" value="T2SSF"/>
    <property type="match status" value="1"/>
</dbReference>
<evidence type="ECO:0000256" key="1">
    <source>
        <dbReference type="ARBA" id="ARBA00004651"/>
    </source>
</evidence>
<keyword evidence="5 6" id="KW-0472">Membrane</keyword>
<evidence type="ECO:0000256" key="3">
    <source>
        <dbReference type="ARBA" id="ARBA00022692"/>
    </source>
</evidence>
<dbReference type="Gene3D" id="1.20.81.30">
    <property type="entry name" value="Type II secretion system (T2SS), domain F"/>
    <property type="match status" value="1"/>
</dbReference>
<comment type="caution">
    <text evidence="8">The sequence shown here is derived from an EMBL/GenBank/DDBJ whole genome shotgun (WGS) entry which is preliminary data.</text>
</comment>
<proteinExistence type="predicted"/>
<evidence type="ECO:0000313" key="8">
    <source>
        <dbReference type="EMBL" id="GLX68719.1"/>
    </source>
</evidence>
<sequence length="309" mass="34949">MTTLLTVLAAAAFISWTASMYFWWRSKLHRIKLHKKLDIHQQSKKKPTRLKDDVKRRIIYLAHRFAPLGKRFPFFLNKNDVQRKLELAGFPENLDLDSFYGLRFVSFMGFSTGAVLLQTLGFINGIFQLLIMVFGLFAPAVWIKMAAAARQERIGIDLPEFMDMMSVTLQAGIPLEPAIKQIINGMEGPLSEELHRFIQELDMGVSREEAFTRLMKRNNCPELEMLVTALLQGSKLGVPIANTFRNLSEDIRNTRINKMKEKAAKAGPKVTLITTFFILPGVLLLIIGLLILNFIYNPEGMGVSGGFGL</sequence>
<dbReference type="PANTHER" id="PTHR35007:SF2">
    <property type="entry name" value="PILUS ASSEMBLE PROTEIN"/>
    <property type="match status" value="1"/>
</dbReference>
<evidence type="ECO:0000256" key="6">
    <source>
        <dbReference type="SAM" id="Phobius"/>
    </source>
</evidence>
<name>A0ABQ6GCQ2_9BACL</name>
<protein>
    <recommendedName>
        <fullName evidence="7">Type II secretion system protein GspF domain-containing protein</fullName>
    </recommendedName>
</protein>
<dbReference type="RefSeq" id="WP_284239460.1">
    <property type="nucleotide sequence ID" value="NZ_BSSQ01000013.1"/>
</dbReference>
<dbReference type="InterPro" id="IPR018076">
    <property type="entry name" value="T2SS_GspF_dom"/>
</dbReference>
<gene>
    <name evidence="8" type="ORF">MU1_30640</name>
</gene>
<comment type="subcellular location">
    <subcellularLocation>
        <location evidence="1">Cell membrane</location>
        <topology evidence="1">Multi-pass membrane protein</topology>
    </subcellularLocation>
</comment>
<accession>A0ABQ6GCQ2</accession>
<feature type="domain" description="Type II secretion system protein GspF" evidence="7">
    <location>
        <begin position="161"/>
        <end position="287"/>
    </location>
</feature>
<dbReference type="PANTHER" id="PTHR35007">
    <property type="entry name" value="INTEGRAL MEMBRANE PROTEIN-RELATED"/>
    <property type="match status" value="1"/>
</dbReference>
<feature type="transmembrane region" description="Helical" evidence="6">
    <location>
        <begin position="126"/>
        <end position="143"/>
    </location>
</feature>
<feature type="transmembrane region" description="Helical" evidence="6">
    <location>
        <begin position="100"/>
        <end position="120"/>
    </location>
</feature>
<reference evidence="8 9" key="1">
    <citation type="submission" date="2023-03" db="EMBL/GenBank/DDBJ databases">
        <title>Draft genome sequence of the bacteria which degrade cell wall of Tricholomamatutake.</title>
        <authorList>
            <person name="Konishi Y."/>
            <person name="Fukuta Y."/>
            <person name="Shirasaka N."/>
        </authorList>
    </citation>
    <scope>NUCLEOTIDE SEQUENCE [LARGE SCALE GENOMIC DNA]</scope>
    <source>
        <strain evidence="9">mu1</strain>
    </source>
</reference>
<feature type="transmembrane region" description="Helical" evidence="6">
    <location>
        <begin position="270"/>
        <end position="296"/>
    </location>
</feature>
<organism evidence="8 9">
    <name type="scientific">Paenibacillus glycanilyticus</name>
    <dbReference type="NCBI Taxonomy" id="126569"/>
    <lineage>
        <taxon>Bacteria</taxon>
        <taxon>Bacillati</taxon>
        <taxon>Bacillota</taxon>
        <taxon>Bacilli</taxon>
        <taxon>Bacillales</taxon>
        <taxon>Paenibacillaceae</taxon>
        <taxon>Paenibacillus</taxon>
    </lineage>
</organism>
<dbReference type="InterPro" id="IPR042094">
    <property type="entry name" value="T2SS_GspF_sf"/>
</dbReference>
<keyword evidence="3 6" id="KW-0812">Transmembrane</keyword>
<dbReference type="EMBL" id="BSSQ01000013">
    <property type="protein sequence ID" value="GLX68719.1"/>
    <property type="molecule type" value="Genomic_DNA"/>
</dbReference>
<keyword evidence="9" id="KW-1185">Reference proteome</keyword>
<evidence type="ECO:0000313" key="9">
    <source>
        <dbReference type="Proteomes" id="UP001157114"/>
    </source>
</evidence>
<keyword evidence="2" id="KW-1003">Cell membrane</keyword>
<evidence type="ECO:0000256" key="5">
    <source>
        <dbReference type="ARBA" id="ARBA00023136"/>
    </source>
</evidence>
<evidence type="ECO:0000256" key="4">
    <source>
        <dbReference type="ARBA" id="ARBA00022989"/>
    </source>
</evidence>
<evidence type="ECO:0000256" key="2">
    <source>
        <dbReference type="ARBA" id="ARBA00022475"/>
    </source>
</evidence>
<dbReference type="Proteomes" id="UP001157114">
    <property type="component" value="Unassembled WGS sequence"/>
</dbReference>
<keyword evidence="4 6" id="KW-1133">Transmembrane helix</keyword>